<evidence type="ECO:0000313" key="9">
    <source>
        <dbReference type="EMBL" id="KOH45513.1"/>
    </source>
</evidence>
<dbReference type="GO" id="GO:0004518">
    <property type="term" value="F:nuclease activity"/>
    <property type="evidence" value="ECO:0007669"/>
    <property type="project" value="UniProtKB-KW"/>
</dbReference>
<comment type="caution">
    <text evidence="9">The sequence shown here is derived from an EMBL/GenBank/DDBJ whole genome shotgun (WGS) entry which is preliminary data.</text>
</comment>
<protein>
    <recommendedName>
        <fullName evidence="8">PIN domain-containing protein</fullName>
    </recommendedName>
</protein>
<keyword evidence="10" id="KW-1185">Reference proteome</keyword>
<organism evidence="9 10">
    <name type="scientific">Sunxiuqinia dokdonensis</name>
    <dbReference type="NCBI Taxonomy" id="1409788"/>
    <lineage>
        <taxon>Bacteria</taxon>
        <taxon>Pseudomonadati</taxon>
        <taxon>Bacteroidota</taxon>
        <taxon>Bacteroidia</taxon>
        <taxon>Marinilabiliales</taxon>
        <taxon>Prolixibacteraceae</taxon>
        <taxon>Sunxiuqinia</taxon>
    </lineage>
</organism>
<dbReference type="InterPro" id="IPR029060">
    <property type="entry name" value="PIN-like_dom_sf"/>
</dbReference>
<evidence type="ECO:0000259" key="8">
    <source>
        <dbReference type="Pfam" id="PF01850"/>
    </source>
</evidence>
<dbReference type="CDD" id="cd18738">
    <property type="entry name" value="PIN_VapC4-5_FitB-like"/>
    <property type="match status" value="1"/>
</dbReference>
<dbReference type="Gene3D" id="3.40.50.1010">
    <property type="entry name" value="5'-nuclease"/>
    <property type="match status" value="1"/>
</dbReference>
<dbReference type="Pfam" id="PF01850">
    <property type="entry name" value="PIN"/>
    <property type="match status" value="1"/>
</dbReference>
<evidence type="ECO:0000256" key="7">
    <source>
        <dbReference type="ARBA" id="ARBA00038093"/>
    </source>
</evidence>
<name>A0A0L8VAX9_9BACT</name>
<keyword evidence="3" id="KW-0540">Nuclease</keyword>
<dbReference type="InterPro" id="IPR050556">
    <property type="entry name" value="Type_II_TA_system_RNase"/>
</dbReference>
<dbReference type="PANTHER" id="PTHR33653:SF1">
    <property type="entry name" value="RIBONUCLEASE VAPC2"/>
    <property type="match status" value="1"/>
</dbReference>
<keyword evidence="6" id="KW-0460">Magnesium</keyword>
<dbReference type="SUPFAM" id="SSF88723">
    <property type="entry name" value="PIN domain-like"/>
    <property type="match status" value="1"/>
</dbReference>
<feature type="domain" description="PIN" evidence="8">
    <location>
        <begin position="6"/>
        <end position="120"/>
    </location>
</feature>
<dbReference type="GO" id="GO:0046872">
    <property type="term" value="F:metal ion binding"/>
    <property type="evidence" value="ECO:0007669"/>
    <property type="project" value="UniProtKB-KW"/>
</dbReference>
<dbReference type="GO" id="GO:0016787">
    <property type="term" value="F:hydrolase activity"/>
    <property type="evidence" value="ECO:0007669"/>
    <property type="project" value="UniProtKB-KW"/>
</dbReference>
<evidence type="ECO:0000256" key="1">
    <source>
        <dbReference type="ARBA" id="ARBA00001946"/>
    </source>
</evidence>
<dbReference type="AlphaFoldDB" id="A0A0L8VAX9"/>
<keyword evidence="2" id="KW-1277">Toxin-antitoxin system</keyword>
<reference evidence="10" key="1">
    <citation type="submission" date="2015-07" db="EMBL/GenBank/DDBJ databases">
        <title>Genome sequencing of Sunxiuqinia dokdonensis strain SK.</title>
        <authorList>
            <person name="Ahn S."/>
            <person name="Kim B.-C."/>
        </authorList>
    </citation>
    <scope>NUCLEOTIDE SEQUENCE [LARGE SCALE GENOMIC DNA]</scope>
    <source>
        <strain evidence="10">SK</strain>
    </source>
</reference>
<gene>
    <name evidence="9" type="ORF">NC99_16690</name>
</gene>
<dbReference type="RefSeq" id="WP_053181770.1">
    <property type="nucleotide sequence ID" value="NZ_LGIA01000114.1"/>
</dbReference>
<evidence type="ECO:0000256" key="5">
    <source>
        <dbReference type="ARBA" id="ARBA00022801"/>
    </source>
</evidence>
<sequence length="127" mass="14281">MEGQDYLIDTNVVIYYLGLALSKESEKRIDRILSGNYYISVINQIELLGFSKLTKQETIVLESFVAGSTVLDLDEKVIRKTIQIRKTHSIKLPDAIIAATCLVHNCALITHNIKDFEKIEGLDLITA</sequence>
<evidence type="ECO:0000256" key="3">
    <source>
        <dbReference type="ARBA" id="ARBA00022722"/>
    </source>
</evidence>
<dbReference type="STRING" id="1409788.NC99_16690"/>
<dbReference type="Proteomes" id="UP000036958">
    <property type="component" value="Unassembled WGS sequence"/>
</dbReference>
<accession>A0A0L8VAX9</accession>
<keyword evidence="5" id="KW-0378">Hydrolase</keyword>
<evidence type="ECO:0000256" key="6">
    <source>
        <dbReference type="ARBA" id="ARBA00022842"/>
    </source>
</evidence>
<dbReference type="EMBL" id="LGIA01000114">
    <property type="protein sequence ID" value="KOH45513.1"/>
    <property type="molecule type" value="Genomic_DNA"/>
</dbReference>
<evidence type="ECO:0000256" key="2">
    <source>
        <dbReference type="ARBA" id="ARBA00022649"/>
    </source>
</evidence>
<dbReference type="PANTHER" id="PTHR33653">
    <property type="entry name" value="RIBONUCLEASE VAPC2"/>
    <property type="match status" value="1"/>
</dbReference>
<comment type="similarity">
    <text evidence="7">Belongs to the PINc/VapC protein family.</text>
</comment>
<dbReference type="OrthoDB" id="676982at2"/>
<dbReference type="InterPro" id="IPR002716">
    <property type="entry name" value="PIN_dom"/>
</dbReference>
<evidence type="ECO:0000313" key="10">
    <source>
        <dbReference type="Proteomes" id="UP000036958"/>
    </source>
</evidence>
<evidence type="ECO:0000256" key="4">
    <source>
        <dbReference type="ARBA" id="ARBA00022723"/>
    </source>
</evidence>
<comment type="cofactor">
    <cofactor evidence="1">
        <name>Mg(2+)</name>
        <dbReference type="ChEBI" id="CHEBI:18420"/>
    </cofactor>
</comment>
<keyword evidence="4" id="KW-0479">Metal-binding</keyword>
<proteinExistence type="inferred from homology"/>